<organism evidence="2 3">
    <name type="scientific">Nocardia fusca</name>
    <dbReference type="NCBI Taxonomy" id="941183"/>
    <lineage>
        <taxon>Bacteria</taxon>
        <taxon>Bacillati</taxon>
        <taxon>Actinomycetota</taxon>
        <taxon>Actinomycetes</taxon>
        <taxon>Mycobacteriales</taxon>
        <taxon>Nocardiaceae</taxon>
        <taxon>Nocardia</taxon>
    </lineage>
</organism>
<evidence type="ECO:0000256" key="1">
    <source>
        <dbReference type="SAM" id="MobiDB-lite"/>
    </source>
</evidence>
<name>A0ABV3FE74_9NOCA</name>
<dbReference type="Proteomes" id="UP001551658">
    <property type="component" value="Unassembled WGS sequence"/>
</dbReference>
<feature type="compositionally biased region" description="Basic and acidic residues" evidence="1">
    <location>
        <begin position="30"/>
        <end position="55"/>
    </location>
</feature>
<dbReference type="EMBL" id="JBFAIH010000017">
    <property type="protein sequence ID" value="MEV0366029.1"/>
    <property type="molecule type" value="Genomic_DNA"/>
</dbReference>
<feature type="compositionally biased region" description="Basic and acidic residues" evidence="1">
    <location>
        <begin position="1"/>
        <end position="21"/>
    </location>
</feature>
<feature type="region of interest" description="Disordered" evidence="1">
    <location>
        <begin position="1"/>
        <end position="105"/>
    </location>
</feature>
<keyword evidence="3" id="KW-1185">Reference proteome</keyword>
<evidence type="ECO:0000313" key="2">
    <source>
        <dbReference type="EMBL" id="MEV0366029.1"/>
    </source>
</evidence>
<sequence>MQDPREEPQQVRGEPGSRDTGADTVAGGPTEREPGDIGHEETTSAHGEDAQREEEFTSEPPSDSEPAVPPYEERKATANEPGETATGKVDDQDVGGATTPTDGRG</sequence>
<dbReference type="RefSeq" id="WP_357983344.1">
    <property type="nucleotide sequence ID" value="NZ_JBFAIH010000017.1"/>
</dbReference>
<comment type="caution">
    <text evidence="2">The sequence shown here is derived from an EMBL/GenBank/DDBJ whole genome shotgun (WGS) entry which is preliminary data.</text>
</comment>
<gene>
    <name evidence="2" type="ORF">AB0H72_25335</name>
</gene>
<protein>
    <submittedName>
        <fullName evidence="2">Uncharacterized protein</fullName>
    </submittedName>
</protein>
<evidence type="ECO:0000313" key="3">
    <source>
        <dbReference type="Proteomes" id="UP001551658"/>
    </source>
</evidence>
<proteinExistence type="predicted"/>
<reference evidence="2 3" key="1">
    <citation type="submission" date="2024-06" db="EMBL/GenBank/DDBJ databases">
        <title>The Natural Products Discovery Center: Release of the First 8490 Sequenced Strains for Exploring Actinobacteria Biosynthetic Diversity.</title>
        <authorList>
            <person name="Kalkreuter E."/>
            <person name="Kautsar S.A."/>
            <person name="Yang D."/>
            <person name="Bader C.D."/>
            <person name="Teijaro C.N."/>
            <person name="Fluegel L."/>
            <person name="Davis C.M."/>
            <person name="Simpson J.R."/>
            <person name="Lauterbach L."/>
            <person name="Steele A.D."/>
            <person name="Gui C."/>
            <person name="Meng S."/>
            <person name="Li G."/>
            <person name="Viehrig K."/>
            <person name="Ye F."/>
            <person name="Su P."/>
            <person name="Kiefer A.F."/>
            <person name="Nichols A."/>
            <person name="Cepeda A.J."/>
            <person name="Yan W."/>
            <person name="Fan B."/>
            <person name="Jiang Y."/>
            <person name="Adhikari A."/>
            <person name="Zheng C.-J."/>
            <person name="Schuster L."/>
            <person name="Cowan T.M."/>
            <person name="Smanski M.J."/>
            <person name="Chevrette M.G."/>
            <person name="De Carvalho L.P.S."/>
            <person name="Shen B."/>
        </authorList>
    </citation>
    <scope>NUCLEOTIDE SEQUENCE [LARGE SCALE GENOMIC DNA]</scope>
    <source>
        <strain evidence="2 3">NPDC050671</strain>
    </source>
</reference>
<accession>A0ABV3FE74</accession>